<gene>
    <name evidence="8" type="ORF">BSYN_02990</name>
</gene>
<feature type="signal peptide" evidence="6">
    <location>
        <begin position="1"/>
        <end position="20"/>
    </location>
</feature>
<organism evidence="8 9">
    <name type="scientific">Bacteroides sedimenti</name>
    <dbReference type="NCBI Taxonomy" id="2136147"/>
    <lineage>
        <taxon>Bacteria</taxon>
        <taxon>Pseudomonadati</taxon>
        <taxon>Bacteroidota</taxon>
        <taxon>Bacteroidia</taxon>
        <taxon>Bacteroidales</taxon>
        <taxon>Bacteroidaceae</taxon>
        <taxon>Bacteroides</taxon>
    </lineage>
</organism>
<feature type="chain" id="PRO_5047041695" description="alpha-L-fucosidase" evidence="6">
    <location>
        <begin position="21"/>
        <end position="642"/>
    </location>
</feature>
<dbReference type="Gene3D" id="3.20.20.80">
    <property type="entry name" value="Glycosidases"/>
    <property type="match status" value="1"/>
</dbReference>
<proteinExistence type="inferred from homology"/>
<dbReference type="InterPro" id="IPR008979">
    <property type="entry name" value="Galactose-bd-like_sf"/>
</dbReference>
<dbReference type="InterPro" id="IPR000421">
    <property type="entry name" value="FA58C"/>
</dbReference>
<dbReference type="Pfam" id="PF01120">
    <property type="entry name" value="Alpha_L_fucos"/>
    <property type="match status" value="1"/>
</dbReference>
<keyword evidence="9" id="KW-1185">Reference proteome</keyword>
<dbReference type="Proteomes" id="UP001496674">
    <property type="component" value="Chromosome"/>
</dbReference>
<dbReference type="InterPro" id="IPR000933">
    <property type="entry name" value="Glyco_hydro_29"/>
</dbReference>
<dbReference type="SMART" id="SM00812">
    <property type="entry name" value="Alpha_L_fucos"/>
    <property type="match status" value="1"/>
</dbReference>
<reference evidence="8 9" key="1">
    <citation type="submission" date="2023-04" db="EMBL/GenBank/DDBJ databases">
        <title>Draft genome sequence of acteroides sedimenti strain YN3PY1.</title>
        <authorList>
            <person name="Yoshida N."/>
        </authorList>
    </citation>
    <scope>NUCLEOTIDE SEQUENCE [LARGE SCALE GENOMIC DNA]</scope>
    <source>
        <strain evidence="8 9">YN3PY1</strain>
    </source>
</reference>
<feature type="domain" description="F5/8 type C" evidence="7">
    <location>
        <begin position="488"/>
        <end position="640"/>
    </location>
</feature>
<evidence type="ECO:0000256" key="2">
    <source>
        <dbReference type="ARBA" id="ARBA00012662"/>
    </source>
</evidence>
<name>A0ABN6Z7D8_9BACE</name>
<evidence type="ECO:0000256" key="5">
    <source>
        <dbReference type="ARBA" id="ARBA00023295"/>
    </source>
</evidence>
<dbReference type="SUPFAM" id="SSF51445">
    <property type="entry name" value="(Trans)glycosidases"/>
    <property type="match status" value="1"/>
</dbReference>
<dbReference type="RefSeq" id="WP_353332629.1">
    <property type="nucleotide sequence ID" value="NZ_AP028055.1"/>
</dbReference>
<dbReference type="InterPro" id="IPR017853">
    <property type="entry name" value="GH"/>
</dbReference>
<keyword evidence="3 6" id="KW-0732">Signal</keyword>
<protein>
    <recommendedName>
        <fullName evidence="2">alpha-L-fucosidase</fullName>
        <ecNumber evidence="2">3.2.1.51</ecNumber>
    </recommendedName>
</protein>
<evidence type="ECO:0000313" key="8">
    <source>
        <dbReference type="EMBL" id="BEG98034.1"/>
    </source>
</evidence>
<sequence length="642" mass="71359">MRKLVLATVLLLVCAGSLLAQRTTAKPPKPYGALPSAGQVKWHEMEMYAFIHFSINTFTNKEWGYGDESPTLFNPTDFDADAIASIVKSAGLKGIVLTCKHHDGFCLWPTKTTEHNISKSPWKNGKGDMVKEFSDACKRHGLKFGVYLSPWDRNNKDYGKPEYIKTYRAQYRELLTNYGPVFESWHDGANGGDGYYGGSREARYIDKATYYDWDNTWKILSELHPNAVIFSDIGPGCRWVGNEKGYAKDPCWSTITFEPEDPNQKLCPGISIKNLENGTHNGKQWVPAEVDFSIRPGWFWHESENGKVKTAAQLLDHYFLSVGRGANMILNIPPDRRGHIYETDAASLAEFGRLVKQMFAVNYAKGAIAKASNVRGKSAQYAASQVLDGSRYTYWATDDKVKNADLTLQLKGKKSFNVIKIRENIKLGHRVNKWAVDVMQDGKWQEYASGVAIGSCRLIRGKKVTTDRVRLRIIDADACPCIGEFGLYAEPQTATETPVANKKSENYKKSWKVVSSNQNIKDAALAIDGDSKTFSTLPSGADAALTVDMGAEAAISGFCYVPRQDRSVSGIIDQYVFKVSKDGINWEKAAEGEFSNIKNNPIEQLISFPGTIKARYIQLVPVRTLDGGRATVAELGIVSAIK</sequence>
<dbReference type="PANTHER" id="PTHR10030:SF37">
    <property type="entry name" value="ALPHA-L-FUCOSIDASE-RELATED"/>
    <property type="match status" value="1"/>
</dbReference>
<dbReference type="PANTHER" id="PTHR10030">
    <property type="entry name" value="ALPHA-L-FUCOSIDASE"/>
    <property type="match status" value="1"/>
</dbReference>
<dbReference type="EC" id="3.2.1.51" evidence="2"/>
<dbReference type="PROSITE" id="PS50022">
    <property type="entry name" value="FA58C_3"/>
    <property type="match status" value="1"/>
</dbReference>
<evidence type="ECO:0000256" key="3">
    <source>
        <dbReference type="ARBA" id="ARBA00022729"/>
    </source>
</evidence>
<accession>A0ABN6Z7D8</accession>
<dbReference type="Gene3D" id="2.60.120.260">
    <property type="entry name" value="Galactose-binding domain-like"/>
    <property type="match status" value="2"/>
</dbReference>
<evidence type="ECO:0000256" key="6">
    <source>
        <dbReference type="SAM" id="SignalP"/>
    </source>
</evidence>
<comment type="similarity">
    <text evidence="1">Belongs to the glycosyl hydrolase 29 family.</text>
</comment>
<evidence type="ECO:0000259" key="7">
    <source>
        <dbReference type="PROSITE" id="PS50022"/>
    </source>
</evidence>
<evidence type="ECO:0000256" key="4">
    <source>
        <dbReference type="ARBA" id="ARBA00022801"/>
    </source>
</evidence>
<dbReference type="SUPFAM" id="SSF49785">
    <property type="entry name" value="Galactose-binding domain-like"/>
    <property type="match status" value="2"/>
</dbReference>
<evidence type="ECO:0000256" key="1">
    <source>
        <dbReference type="ARBA" id="ARBA00007951"/>
    </source>
</evidence>
<keyword evidence="4" id="KW-0378">Hydrolase</keyword>
<evidence type="ECO:0000313" key="9">
    <source>
        <dbReference type="Proteomes" id="UP001496674"/>
    </source>
</evidence>
<dbReference type="Pfam" id="PF00754">
    <property type="entry name" value="F5_F8_type_C"/>
    <property type="match status" value="2"/>
</dbReference>
<dbReference type="EMBL" id="AP028055">
    <property type="protein sequence ID" value="BEG98034.1"/>
    <property type="molecule type" value="Genomic_DNA"/>
</dbReference>
<keyword evidence="5" id="KW-0326">Glycosidase</keyword>
<dbReference type="InterPro" id="IPR057739">
    <property type="entry name" value="Glyco_hydro_29_N"/>
</dbReference>